<dbReference type="Proteomes" id="UP000887159">
    <property type="component" value="Unassembled WGS sequence"/>
</dbReference>
<evidence type="ECO:0000313" key="1">
    <source>
        <dbReference type="EMBL" id="GFX92585.1"/>
    </source>
</evidence>
<dbReference type="AlphaFoldDB" id="A0A8X6RDE7"/>
<name>A0A8X6RDE7_TRICX</name>
<evidence type="ECO:0000313" key="2">
    <source>
        <dbReference type="Proteomes" id="UP000887159"/>
    </source>
</evidence>
<protein>
    <submittedName>
        <fullName evidence="1">Uncharacterized protein</fullName>
    </submittedName>
</protein>
<gene>
    <name evidence="1" type="primary">NCL1_60643</name>
    <name evidence="1" type="ORF">TNCV_2520441</name>
</gene>
<accession>A0A8X6RDE7</accession>
<comment type="caution">
    <text evidence="1">The sequence shown here is derived from an EMBL/GenBank/DDBJ whole genome shotgun (WGS) entry which is preliminary data.</text>
</comment>
<organism evidence="1 2">
    <name type="scientific">Trichonephila clavipes</name>
    <name type="common">Golden silk orbweaver</name>
    <name type="synonym">Nephila clavipes</name>
    <dbReference type="NCBI Taxonomy" id="2585209"/>
    <lineage>
        <taxon>Eukaryota</taxon>
        <taxon>Metazoa</taxon>
        <taxon>Ecdysozoa</taxon>
        <taxon>Arthropoda</taxon>
        <taxon>Chelicerata</taxon>
        <taxon>Arachnida</taxon>
        <taxon>Araneae</taxon>
        <taxon>Araneomorphae</taxon>
        <taxon>Entelegynae</taxon>
        <taxon>Araneoidea</taxon>
        <taxon>Nephilidae</taxon>
        <taxon>Trichonephila</taxon>
    </lineage>
</organism>
<keyword evidence="2" id="KW-1185">Reference proteome</keyword>
<reference evidence="1" key="1">
    <citation type="submission" date="2020-08" db="EMBL/GenBank/DDBJ databases">
        <title>Multicomponent nature underlies the extraordinary mechanical properties of spider dragline silk.</title>
        <authorList>
            <person name="Kono N."/>
            <person name="Nakamura H."/>
            <person name="Mori M."/>
            <person name="Yoshida Y."/>
            <person name="Ohtoshi R."/>
            <person name="Malay A.D."/>
            <person name="Moran D.A.P."/>
            <person name="Tomita M."/>
            <person name="Numata K."/>
            <person name="Arakawa K."/>
        </authorList>
    </citation>
    <scope>NUCLEOTIDE SEQUENCE</scope>
</reference>
<sequence length="107" mass="12654">MATPGSSFTPTPLGHEDNLETVLEAKREEFMDDTLIHAKSLYEEFEISFELPIRIRRKHIFADGRKDVHLSYEDDLRRRMFSLIGRVTAEIRERIQQLLNLEQKYGF</sequence>
<proteinExistence type="predicted"/>
<dbReference type="EMBL" id="BMAU01021149">
    <property type="protein sequence ID" value="GFX92585.1"/>
    <property type="molecule type" value="Genomic_DNA"/>
</dbReference>